<dbReference type="PANTHER" id="PTHR42793:SF1">
    <property type="entry name" value="PEPTIDYL-LYSINE N-ACETYLTRANSFERASE PATZ"/>
    <property type="match status" value="1"/>
</dbReference>
<dbReference type="AlphaFoldDB" id="A0A7Z0IMA8"/>
<dbReference type="EMBL" id="JACBZS010000001">
    <property type="protein sequence ID" value="NYI72544.1"/>
    <property type="molecule type" value="Genomic_DNA"/>
</dbReference>
<organism evidence="2 3">
    <name type="scientific">Naumannella cuiyingiana</name>
    <dbReference type="NCBI Taxonomy" id="1347891"/>
    <lineage>
        <taxon>Bacteria</taxon>
        <taxon>Bacillati</taxon>
        <taxon>Actinomycetota</taxon>
        <taxon>Actinomycetes</taxon>
        <taxon>Propionibacteriales</taxon>
        <taxon>Propionibacteriaceae</taxon>
        <taxon>Naumannella</taxon>
    </lineage>
</organism>
<keyword evidence="2" id="KW-0808">Transferase</keyword>
<dbReference type="InterPro" id="IPR032875">
    <property type="entry name" value="Succ_CoA_lig_flav_dom"/>
</dbReference>
<dbReference type="InterPro" id="IPR016181">
    <property type="entry name" value="Acyl_CoA_acyltransferase"/>
</dbReference>
<dbReference type="InterPro" id="IPR003781">
    <property type="entry name" value="CoA-bd"/>
</dbReference>
<dbReference type="Pfam" id="PF13380">
    <property type="entry name" value="CoA_binding_2"/>
    <property type="match status" value="1"/>
</dbReference>
<comment type="caution">
    <text evidence="2">The sequence shown here is derived from an EMBL/GenBank/DDBJ whole genome shotgun (WGS) entry which is preliminary data.</text>
</comment>
<dbReference type="Gene3D" id="3.30.470.20">
    <property type="entry name" value="ATP-grasp fold, B domain"/>
    <property type="match status" value="1"/>
</dbReference>
<dbReference type="SUPFAM" id="SSF51735">
    <property type="entry name" value="NAD(P)-binding Rossmann-fold domains"/>
    <property type="match status" value="1"/>
</dbReference>
<dbReference type="SUPFAM" id="SSF56059">
    <property type="entry name" value="Glutathione synthetase ATP-binding domain-like"/>
    <property type="match status" value="1"/>
</dbReference>
<feature type="domain" description="N-acetyltransferase" evidence="1">
    <location>
        <begin position="29"/>
        <end position="186"/>
    </location>
</feature>
<proteinExistence type="predicted"/>
<keyword evidence="3" id="KW-1185">Reference proteome</keyword>
<evidence type="ECO:0000259" key="1">
    <source>
        <dbReference type="PROSITE" id="PS51186"/>
    </source>
</evidence>
<dbReference type="Gene3D" id="3.40.630.30">
    <property type="match status" value="1"/>
</dbReference>
<evidence type="ECO:0000313" key="2">
    <source>
        <dbReference type="EMBL" id="NYI72544.1"/>
    </source>
</evidence>
<dbReference type="RefSeq" id="WP_179446199.1">
    <property type="nucleotide sequence ID" value="NZ_JACBZS010000001.1"/>
</dbReference>
<protein>
    <submittedName>
        <fullName evidence="2">Acyl-CoA synthetase (NDP forming)/GNAT superfamily N-acetyltransferase</fullName>
    </submittedName>
</protein>
<name>A0A7Z0IMA8_9ACTN</name>
<dbReference type="CDD" id="cd04301">
    <property type="entry name" value="NAT_SF"/>
    <property type="match status" value="1"/>
</dbReference>
<dbReference type="GO" id="GO:0005524">
    <property type="term" value="F:ATP binding"/>
    <property type="evidence" value="ECO:0007669"/>
    <property type="project" value="InterPro"/>
</dbReference>
<dbReference type="Pfam" id="PF00583">
    <property type="entry name" value="Acetyltransf_1"/>
    <property type="match status" value="1"/>
</dbReference>
<dbReference type="SUPFAM" id="SSF55729">
    <property type="entry name" value="Acyl-CoA N-acyltransferases (Nat)"/>
    <property type="match status" value="1"/>
</dbReference>
<dbReference type="Gene3D" id="3.40.50.261">
    <property type="entry name" value="Succinyl-CoA synthetase domains"/>
    <property type="match status" value="2"/>
</dbReference>
<dbReference type="Proteomes" id="UP000527616">
    <property type="component" value="Unassembled WGS sequence"/>
</dbReference>
<dbReference type="SMART" id="SM00881">
    <property type="entry name" value="CoA_binding"/>
    <property type="match status" value="1"/>
</dbReference>
<dbReference type="InterPro" id="IPR013815">
    <property type="entry name" value="ATP_grasp_subdomain_1"/>
</dbReference>
<dbReference type="Gene3D" id="3.40.50.720">
    <property type="entry name" value="NAD(P)-binding Rossmann-like Domain"/>
    <property type="match status" value="1"/>
</dbReference>
<evidence type="ECO:0000313" key="3">
    <source>
        <dbReference type="Proteomes" id="UP000527616"/>
    </source>
</evidence>
<dbReference type="InterPro" id="IPR016102">
    <property type="entry name" value="Succinyl-CoA_synth-like"/>
</dbReference>
<dbReference type="Gene3D" id="3.30.1490.20">
    <property type="entry name" value="ATP-grasp fold, A domain"/>
    <property type="match status" value="1"/>
</dbReference>
<dbReference type="Pfam" id="PF13549">
    <property type="entry name" value="ATP-grasp_5"/>
    <property type="match status" value="1"/>
</dbReference>
<dbReference type="InterPro" id="IPR036291">
    <property type="entry name" value="NAD(P)-bd_dom_sf"/>
</dbReference>
<dbReference type="PROSITE" id="PS51186">
    <property type="entry name" value="GNAT"/>
    <property type="match status" value="1"/>
</dbReference>
<dbReference type="InterPro" id="IPR000182">
    <property type="entry name" value="GNAT_dom"/>
</dbReference>
<dbReference type="SUPFAM" id="SSF52210">
    <property type="entry name" value="Succinyl-CoA synthetase domains"/>
    <property type="match status" value="2"/>
</dbReference>
<dbReference type="PANTHER" id="PTHR42793">
    <property type="entry name" value="COA BINDING DOMAIN CONTAINING PROTEIN"/>
    <property type="match status" value="1"/>
</dbReference>
<gene>
    <name evidence="2" type="ORF">GGQ54_003104</name>
</gene>
<dbReference type="GO" id="GO:0016747">
    <property type="term" value="F:acyltransferase activity, transferring groups other than amino-acyl groups"/>
    <property type="evidence" value="ECO:0007669"/>
    <property type="project" value="InterPro"/>
</dbReference>
<sequence>MTTPRPEPAEGAYPREWEADVLLSDGAVAHLRPITPADAGLLVEFYARVSPESKYLRFFAPYPVLSESDVQRFTTVDHVDRVALIITVANPDGTQRMLAVGRFDRIGPDEAEVAFLVEDSQQGRGIGQLLLEHLAVAARQRGIGRFVAEVLPQNRRMAQVFADAGYHVHKEFDDGVIMVEFPILATDTAVGVMERREHRAEAASVRRLVSPARLALVGVPDRIALLERQLAGSGYTGEVIMVGSDLPAAGTVTRAASMADIEGEIDLVVVCAPAAKVRALLLDAAYHKAHGVVVLTGGDPDPRTRPRDFAEDLVGMARSYGLRMLGPDALGLINTDPAVRMNASPAPAPRPGAIGLLTQSSPIAVTLLTAAHRDGVGISTFFSSGIYADVSVNDVMQYWQDDDDTAVCVLSVDRIGNPRKFSRIVRRLARRKPVVLFAPGRSQRASHEGARGGLAAAPSEAIDALFRQSGVIVSERRDQMLAVALILARQPLPRGERVRLISNSPSLLRHMGRFAERSGLIADDPVLVPRDTTPQGYVDAAERALGAEDSDAVLVATVDPFGVLGGGVREALGGLAGRTDKPLLGVFVDFDESVPADDRPDGRGQLPVFSSYVDALAGLAAATAYARWRDRDAGAVPLLDHDVPAARRVISAVLREAPDGRECTPEETTAILRAYGINPVPSYPVSSLADADERARDLGWSVVLKASSPAVRGQRDLAAVHRNIDDPDEMAEAWRDLANVTAQLVTTDAAEGAPDWTEIARPVVQAMMPPGTSLVLRSREDPSFGPIISVGVAGIAEELLGDTSYRVPPLTTQDARAMVRDLRAAPVLFGRHGAAGVDVAGVEDVLHRLAQLAADLPQVAQCTLSPVIASTHQVAVAGARITLAPTADERDARSRRLG</sequence>
<accession>A0A7Z0IMA8</accession>
<reference evidence="2 3" key="1">
    <citation type="submission" date="2020-07" db="EMBL/GenBank/DDBJ databases">
        <title>Sequencing the genomes of 1000 actinobacteria strains.</title>
        <authorList>
            <person name="Klenk H.-P."/>
        </authorList>
    </citation>
    <scope>NUCLEOTIDE SEQUENCE [LARGE SCALE GENOMIC DNA]</scope>
    <source>
        <strain evidence="2 3">DSM 103164</strain>
    </source>
</reference>
<dbReference type="Pfam" id="PF13607">
    <property type="entry name" value="Succ_CoA_lig"/>
    <property type="match status" value="1"/>
</dbReference>